<organism evidence="2 3">
    <name type="scientific">Dryococelus australis</name>
    <dbReference type="NCBI Taxonomy" id="614101"/>
    <lineage>
        <taxon>Eukaryota</taxon>
        <taxon>Metazoa</taxon>
        <taxon>Ecdysozoa</taxon>
        <taxon>Arthropoda</taxon>
        <taxon>Hexapoda</taxon>
        <taxon>Insecta</taxon>
        <taxon>Pterygota</taxon>
        <taxon>Neoptera</taxon>
        <taxon>Polyneoptera</taxon>
        <taxon>Phasmatodea</taxon>
        <taxon>Verophasmatodea</taxon>
        <taxon>Anareolatae</taxon>
        <taxon>Phasmatidae</taxon>
        <taxon>Eurycanthinae</taxon>
        <taxon>Dryococelus</taxon>
    </lineage>
</organism>
<feature type="region of interest" description="Disordered" evidence="1">
    <location>
        <begin position="85"/>
        <end position="110"/>
    </location>
</feature>
<reference evidence="2 3" key="1">
    <citation type="submission" date="2023-02" db="EMBL/GenBank/DDBJ databases">
        <title>LHISI_Scaffold_Assembly.</title>
        <authorList>
            <person name="Stuart O.P."/>
            <person name="Cleave R."/>
            <person name="Magrath M.J.L."/>
            <person name="Mikheyev A.S."/>
        </authorList>
    </citation>
    <scope>NUCLEOTIDE SEQUENCE [LARGE SCALE GENOMIC DNA]</scope>
    <source>
        <strain evidence="2">Daus_M_001</strain>
        <tissue evidence="2">Leg muscle</tissue>
    </source>
</reference>
<dbReference type="Proteomes" id="UP001159363">
    <property type="component" value="Chromosome 1"/>
</dbReference>
<gene>
    <name evidence="2" type="ORF">PR048_003565</name>
</gene>
<sequence>MAERLACSPPTTTNRVQSLVGSLPGFSRTEIACWTMPLVGGFSQGSPVSPVLSFRHYLILTSITLIGSLGPILPSLTLKTSRLTSEQKLSMGSPDDNDRHGENGGSCLPPRRVGEVQGRVSYSLCEVGEADVFHVDGRRCETVDVRSKAHLQHANTHARHQICANSITCCLVTSFDCMTRRNTLKAKLQQDQATAGGLLRTSGEDTTDLVDGRQADGLHPLYVVAVEGELVLDGEPPQQLHEGLAAHFGHSVEEHDLCTHLARVVQRRGVQRVQLQRTHHTPRVIRRAQATHGELSSFDIYGMRPVKGDQSPPSRIFTI</sequence>
<comment type="caution">
    <text evidence="2">The sequence shown here is derived from an EMBL/GenBank/DDBJ whole genome shotgun (WGS) entry which is preliminary data.</text>
</comment>
<evidence type="ECO:0000313" key="3">
    <source>
        <dbReference type="Proteomes" id="UP001159363"/>
    </source>
</evidence>
<proteinExistence type="predicted"/>
<protein>
    <submittedName>
        <fullName evidence="2">Uncharacterized protein</fullName>
    </submittedName>
</protein>
<accession>A0ABQ9INE6</accession>
<evidence type="ECO:0000256" key="1">
    <source>
        <dbReference type="SAM" id="MobiDB-lite"/>
    </source>
</evidence>
<name>A0ABQ9INE6_9NEOP</name>
<dbReference type="EMBL" id="JARBHB010000001">
    <property type="protein sequence ID" value="KAJ8898205.1"/>
    <property type="molecule type" value="Genomic_DNA"/>
</dbReference>
<keyword evidence="3" id="KW-1185">Reference proteome</keyword>
<evidence type="ECO:0000313" key="2">
    <source>
        <dbReference type="EMBL" id="KAJ8898205.1"/>
    </source>
</evidence>